<evidence type="ECO:0000313" key="1">
    <source>
        <dbReference type="EMBL" id="CAH2325132.1"/>
    </source>
</evidence>
<sequence length="75" mass="8373">MDQRYKGLKNSTLKDLLENRGQPAANKTKAALRAELMEFLIGIGVHLPSSGTLTSLRKRGTSYIEHPQIHPVARF</sequence>
<name>A0AAD1THG9_PELCU</name>
<dbReference type="Proteomes" id="UP001295444">
    <property type="component" value="Chromosome 12"/>
</dbReference>
<proteinExistence type="predicted"/>
<protein>
    <submittedName>
        <fullName evidence="1">Uncharacterized protein</fullName>
    </submittedName>
</protein>
<dbReference type="EMBL" id="OW240923">
    <property type="protein sequence ID" value="CAH2325132.1"/>
    <property type="molecule type" value="Genomic_DNA"/>
</dbReference>
<organism evidence="1 2">
    <name type="scientific">Pelobates cultripes</name>
    <name type="common">Western spadefoot toad</name>
    <dbReference type="NCBI Taxonomy" id="61616"/>
    <lineage>
        <taxon>Eukaryota</taxon>
        <taxon>Metazoa</taxon>
        <taxon>Chordata</taxon>
        <taxon>Craniata</taxon>
        <taxon>Vertebrata</taxon>
        <taxon>Euteleostomi</taxon>
        <taxon>Amphibia</taxon>
        <taxon>Batrachia</taxon>
        <taxon>Anura</taxon>
        <taxon>Pelobatoidea</taxon>
        <taxon>Pelobatidae</taxon>
        <taxon>Pelobates</taxon>
    </lineage>
</organism>
<evidence type="ECO:0000313" key="2">
    <source>
        <dbReference type="Proteomes" id="UP001295444"/>
    </source>
</evidence>
<gene>
    <name evidence="1" type="ORF">PECUL_23A015028</name>
</gene>
<accession>A0AAD1THG9</accession>
<dbReference type="AlphaFoldDB" id="A0AAD1THG9"/>
<reference evidence="1" key="1">
    <citation type="submission" date="2022-03" db="EMBL/GenBank/DDBJ databases">
        <authorList>
            <person name="Alioto T."/>
            <person name="Alioto T."/>
            <person name="Gomez Garrido J."/>
        </authorList>
    </citation>
    <scope>NUCLEOTIDE SEQUENCE</scope>
</reference>
<keyword evidence="2" id="KW-1185">Reference proteome</keyword>